<proteinExistence type="predicted"/>
<dbReference type="InterPro" id="IPR058284">
    <property type="entry name" value="DUF7978"/>
</dbReference>
<name>A0A1I3SBN7_9EURY</name>
<dbReference type="OrthoDB" id="270777at2157"/>
<dbReference type="OMA" id="WVFYNAH"/>
<accession>A0A1I3SBN7</accession>
<keyword evidence="1" id="KW-0812">Transmembrane</keyword>
<organism evidence="3 4">
    <name type="scientific">Natronobacterium gregoryi</name>
    <dbReference type="NCBI Taxonomy" id="44930"/>
    <lineage>
        <taxon>Archaea</taxon>
        <taxon>Methanobacteriati</taxon>
        <taxon>Methanobacteriota</taxon>
        <taxon>Stenosarchaea group</taxon>
        <taxon>Halobacteria</taxon>
        <taxon>Halobacteriales</taxon>
        <taxon>Natrialbaceae</taxon>
        <taxon>Natronobacterium</taxon>
    </lineage>
</organism>
<dbReference type="GeneID" id="14206753"/>
<dbReference type="Pfam" id="PF25933">
    <property type="entry name" value="DUF7978"/>
    <property type="match status" value="1"/>
</dbReference>
<feature type="transmembrane region" description="Helical" evidence="1">
    <location>
        <begin position="96"/>
        <end position="115"/>
    </location>
</feature>
<protein>
    <recommendedName>
        <fullName evidence="2">DUF7978 domain-containing protein</fullName>
    </recommendedName>
</protein>
<reference evidence="3 4" key="1">
    <citation type="submission" date="2016-10" db="EMBL/GenBank/DDBJ databases">
        <authorList>
            <person name="de Groot N.N."/>
        </authorList>
    </citation>
    <scope>NUCLEOTIDE SEQUENCE [LARGE SCALE GENOMIC DNA]</scope>
    <source>
        <strain evidence="3 4">SP2</strain>
    </source>
</reference>
<gene>
    <name evidence="3" type="ORF">SAMN05443661_13822</name>
</gene>
<evidence type="ECO:0000256" key="1">
    <source>
        <dbReference type="SAM" id="Phobius"/>
    </source>
</evidence>
<feature type="transmembrane region" description="Helical" evidence="1">
    <location>
        <begin position="127"/>
        <end position="150"/>
    </location>
</feature>
<evidence type="ECO:0000313" key="3">
    <source>
        <dbReference type="EMBL" id="SFJ55039.1"/>
    </source>
</evidence>
<evidence type="ECO:0000313" key="4">
    <source>
        <dbReference type="Proteomes" id="UP000182829"/>
    </source>
</evidence>
<feature type="transmembrane region" description="Helical" evidence="1">
    <location>
        <begin position="162"/>
        <end position="185"/>
    </location>
</feature>
<keyword evidence="1" id="KW-0472">Membrane</keyword>
<sequence length="186" mass="18976">MAPATDDRLPYLGGAIAGIAAWLLGYASTYLTVAGDIRDSPLHQFVEAFDGQAAAYEMVGWVFYNTHQVETLFSDVPLIGSHAMTFVGGEDGFTTVLYAVPAGLLLVAGIAIAAYRRPATPTDGLLTGLTAVPGYLLVTIAGIFLFEVTVGGATGAPDALPGIVLAGLVYPVVFAGAGGVIGTLLG</sequence>
<dbReference type="RefSeq" id="WP_005581254.1">
    <property type="nucleotide sequence ID" value="NZ_FORO01000038.1"/>
</dbReference>
<dbReference type="AlphaFoldDB" id="A0A1I3SBN7"/>
<dbReference type="Proteomes" id="UP000182829">
    <property type="component" value="Unassembled WGS sequence"/>
</dbReference>
<keyword evidence="1" id="KW-1133">Transmembrane helix</keyword>
<feature type="transmembrane region" description="Helical" evidence="1">
    <location>
        <begin position="12"/>
        <end position="33"/>
    </location>
</feature>
<dbReference type="EMBL" id="FORO01000038">
    <property type="protein sequence ID" value="SFJ55039.1"/>
    <property type="molecule type" value="Genomic_DNA"/>
</dbReference>
<evidence type="ECO:0000259" key="2">
    <source>
        <dbReference type="Pfam" id="PF25933"/>
    </source>
</evidence>
<feature type="domain" description="DUF7978" evidence="2">
    <location>
        <begin position="6"/>
        <end position="184"/>
    </location>
</feature>